<proteinExistence type="predicted"/>
<name>A0A024GMI5_9STRA</name>
<evidence type="ECO:0000313" key="3">
    <source>
        <dbReference type="Proteomes" id="UP000053237"/>
    </source>
</evidence>
<evidence type="ECO:0000313" key="2">
    <source>
        <dbReference type="EMBL" id="CCI47558.1"/>
    </source>
</evidence>
<accession>A0A024GMI5</accession>
<protein>
    <recommendedName>
        <fullName evidence="1">Chromo domain-containing protein</fullName>
    </recommendedName>
</protein>
<evidence type="ECO:0000259" key="1">
    <source>
        <dbReference type="PROSITE" id="PS50013"/>
    </source>
</evidence>
<dbReference type="OrthoDB" id="78677at2759"/>
<gene>
    <name evidence="2" type="ORF">BN9_085650</name>
</gene>
<sequence>MRNVSPITAMIGLDAMRLKDRIAAQSEPLIASSLQDVLRRQCAHIELLSVALDKMHKLIAEANSKRRAQQRDVQSKKPNVKMANFDIGDSVLYADVWAHKLRMKWNAPAEVTATISNWLYEIRNTMLPDPKSCRGKISGHGLLRATARYELLVSWRGLSRTEDSWETVTAHHQDVPVLVKIYCLLHQADRLVVNMVQSMSINIPEGNVASQLAVRTIPVQAREPSETLALNNIKEAEQQRG</sequence>
<feature type="domain" description="Chromo" evidence="1">
    <location>
        <begin position="120"/>
        <end position="182"/>
    </location>
</feature>
<dbReference type="InterPro" id="IPR000953">
    <property type="entry name" value="Chromo/chromo_shadow_dom"/>
</dbReference>
<comment type="caution">
    <text evidence="2">The sequence shown here is derived from an EMBL/GenBank/DDBJ whole genome shotgun (WGS) entry which is preliminary data.</text>
</comment>
<organism evidence="2 3">
    <name type="scientific">Albugo candida</name>
    <dbReference type="NCBI Taxonomy" id="65357"/>
    <lineage>
        <taxon>Eukaryota</taxon>
        <taxon>Sar</taxon>
        <taxon>Stramenopiles</taxon>
        <taxon>Oomycota</taxon>
        <taxon>Peronosporomycetes</taxon>
        <taxon>Albuginales</taxon>
        <taxon>Albuginaceae</taxon>
        <taxon>Albugo</taxon>
    </lineage>
</organism>
<dbReference type="AlphaFoldDB" id="A0A024GMI5"/>
<dbReference type="EMBL" id="CAIX01000176">
    <property type="protein sequence ID" value="CCI47558.1"/>
    <property type="molecule type" value="Genomic_DNA"/>
</dbReference>
<dbReference type="InParanoid" id="A0A024GMI5"/>
<keyword evidence="3" id="KW-1185">Reference proteome</keyword>
<dbReference type="PROSITE" id="PS50013">
    <property type="entry name" value="CHROMO_2"/>
    <property type="match status" value="1"/>
</dbReference>
<reference evidence="2 3" key="1">
    <citation type="submission" date="2012-05" db="EMBL/GenBank/DDBJ databases">
        <title>Recombination and specialization in a pathogen metapopulation.</title>
        <authorList>
            <person name="Gardiner A."/>
            <person name="Kemen E."/>
            <person name="Schultz-Larsen T."/>
            <person name="MacLean D."/>
            <person name="Van Oosterhout C."/>
            <person name="Jones J.D.G."/>
        </authorList>
    </citation>
    <scope>NUCLEOTIDE SEQUENCE [LARGE SCALE GENOMIC DNA]</scope>
    <source>
        <strain evidence="2 3">Ac Nc2</strain>
    </source>
</reference>
<dbReference type="Proteomes" id="UP000053237">
    <property type="component" value="Unassembled WGS sequence"/>
</dbReference>